<evidence type="ECO:0000256" key="1">
    <source>
        <dbReference type="SAM" id="SignalP"/>
    </source>
</evidence>
<accession>A0A8D8SS58</accession>
<dbReference type="EMBL" id="HBUF01235238">
    <property type="protein sequence ID" value="CAG6674964.1"/>
    <property type="molecule type" value="Transcribed_RNA"/>
</dbReference>
<dbReference type="EMBL" id="HBUF01235239">
    <property type="protein sequence ID" value="CAG6674967.1"/>
    <property type="molecule type" value="Transcribed_RNA"/>
</dbReference>
<feature type="chain" id="PRO_5035638942" evidence="1">
    <location>
        <begin position="40"/>
        <end position="136"/>
    </location>
</feature>
<proteinExistence type="predicted"/>
<evidence type="ECO:0000313" key="2">
    <source>
        <dbReference type="EMBL" id="CAG6674964.1"/>
    </source>
</evidence>
<dbReference type="EMBL" id="HBUF01398618">
    <property type="protein sequence ID" value="CAG6736234.1"/>
    <property type="molecule type" value="Transcribed_RNA"/>
</dbReference>
<name>A0A8D8SS58_9HEMI</name>
<reference evidence="2" key="1">
    <citation type="submission" date="2021-05" db="EMBL/GenBank/DDBJ databases">
        <authorList>
            <person name="Alioto T."/>
            <person name="Alioto T."/>
            <person name="Gomez Garrido J."/>
        </authorList>
    </citation>
    <scope>NUCLEOTIDE SEQUENCE</scope>
</reference>
<dbReference type="EMBL" id="HBUF01096918">
    <property type="protein sequence ID" value="CAG6637085.1"/>
    <property type="molecule type" value="Transcribed_RNA"/>
</dbReference>
<feature type="signal peptide" evidence="1">
    <location>
        <begin position="1"/>
        <end position="39"/>
    </location>
</feature>
<sequence length="136" mass="14936">MTIKRKAATNAWRWKMLEMRFYLLEVELLLAELLDLGEAMEEVPLVVLVLDTVRVLGEVERVVSRVGASLGTVVGLLGFGMEVCPDASLRGVVDELLSGIELFVFDGVDSCVVDGFGVVADFVEDLEDDLVDDTEE</sequence>
<dbReference type="AlphaFoldDB" id="A0A8D8SS58"/>
<organism evidence="2">
    <name type="scientific">Cacopsylla melanoneura</name>
    <dbReference type="NCBI Taxonomy" id="428564"/>
    <lineage>
        <taxon>Eukaryota</taxon>
        <taxon>Metazoa</taxon>
        <taxon>Ecdysozoa</taxon>
        <taxon>Arthropoda</taxon>
        <taxon>Hexapoda</taxon>
        <taxon>Insecta</taxon>
        <taxon>Pterygota</taxon>
        <taxon>Neoptera</taxon>
        <taxon>Paraneoptera</taxon>
        <taxon>Hemiptera</taxon>
        <taxon>Sternorrhyncha</taxon>
        <taxon>Psylloidea</taxon>
        <taxon>Psyllidae</taxon>
        <taxon>Psyllinae</taxon>
        <taxon>Cacopsylla</taxon>
    </lineage>
</organism>
<dbReference type="EMBL" id="HBUF01096917">
    <property type="protein sequence ID" value="CAG6637075.1"/>
    <property type="molecule type" value="Transcribed_RNA"/>
</dbReference>
<protein>
    <submittedName>
        <fullName evidence="2">Uncharacterized protein</fullName>
    </submittedName>
</protein>
<keyword evidence="1" id="KW-0732">Signal</keyword>